<keyword evidence="3" id="KW-1185">Reference proteome</keyword>
<comment type="caution">
    <text evidence="2">The sequence shown here is derived from an EMBL/GenBank/DDBJ whole genome shotgun (WGS) entry which is preliminary data.</text>
</comment>
<evidence type="ECO:0000256" key="1">
    <source>
        <dbReference type="SAM" id="MobiDB-lite"/>
    </source>
</evidence>
<evidence type="ECO:0000313" key="3">
    <source>
        <dbReference type="Proteomes" id="UP000694251"/>
    </source>
</evidence>
<gene>
    <name evidence="2" type="ORF">ISN44_As02g007940</name>
</gene>
<dbReference type="EMBL" id="JAEFBJ010000002">
    <property type="protein sequence ID" value="KAG7640786.1"/>
    <property type="molecule type" value="Genomic_DNA"/>
</dbReference>
<feature type="region of interest" description="Disordered" evidence="1">
    <location>
        <begin position="30"/>
        <end position="68"/>
    </location>
</feature>
<accession>A0A8T2FZW3</accession>
<protein>
    <submittedName>
        <fullName evidence="2">Uncharacterized protein</fullName>
    </submittedName>
</protein>
<organism evidence="2 3">
    <name type="scientific">Arabidopsis suecica</name>
    <name type="common">Swedish thale-cress</name>
    <name type="synonym">Cardaminopsis suecica</name>
    <dbReference type="NCBI Taxonomy" id="45249"/>
    <lineage>
        <taxon>Eukaryota</taxon>
        <taxon>Viridiplantae</taxon>
        <taxon>Streptophyta</taxon>
        <taxon>Embryophyta</taxon>
        <taxon>Tracheophyta</taxon>
        <taxon>Spermatophyta</taxon>
        <taxon>Magnoliopsida</taxon>
        <taxon>eudicotyledons</taxon>
        <taxon>Gunneridae</taxon>
        <taxon>Pentapetalae</taxon>
        <taxon>rosids</taxon>
        <taxon>malvids</taxon>
        <taxon>Brassicales</taxon>
        <taxon>Brassicaceae</taxon>
        <taxon>Camelineae</taxon>
        <taxon>Arabidopsis</taxon>
    </lineage>
</organism>
<dbReference type="AlphaFoldDB" id="A0A8T2FZW3"/>
<dbReference type="Proteomes" id="UP000694251">
    <property type="component" value="Chromosome 2"/>
</dbReference>
<sequence length="129" mass="14408">MGDEVFTYVFDAEENRWVEPPFVIAAPKPLHQRESENHDTLKRNEEIGCVGDEEAADRSDNGDETSSRLLKGEVLCSRNAKHTNNLPVGFGGPRREVRVDALQSQQVTTWQRVATCADPTGRVVTKSKI</sequence>
<feature type="compositionally biased region" description="Basic and acidic residues" evidence="1">
    <location>
        <begin position="31"/>
        <end position="46"/>
    </location>
</feature>
<name>A0A8T2FZW3_ARASU</name>
<reference evidence="2 3" key="1">
    <citation type="submission" date="2020-12" db="EMBL/GenBank/DDBJ databases">
        <title>Concerted genomic and epigenomic changes stabilize Arabidopsis allopolyploids.</title>
        <authorList>
            <person name="Chen Z."/>
        </authorList>
    </citation>
    <scope>NUCLEOTIDE SEQUENCE [LARGE SCALE GENOMIC DNA]</scope>
    <source>
        <strain evidence="2">As9502</strain>
        <tissue evidence="2">Leaf</tissue>
    </source>
</reference>
<evidence type="ECO:0000313" key="2">
    <source>
        <dbReference type="EMBL" id="KAG7640786.1"/>
    </source>
</evidence>
<proteinExistence type="predicted"/>